<sequence length="57" mass="6326">MFSIHKLTERYHCAGQTLHLRHLSPIVASCLSNVGALIDVNVKENPQDVVVEEVWAG</sequence>
<dbReference type="EMBL" id="JACXAC010000006">
    <property type="protein sequence ID" value="MBD2724188.1"/>
    <property type="molecule type" value="Genomic_DNA"/>
</dbReference>
<name>A0ABR8JZ69_9BACT</name>
<accession>A0ABR8JZ69</accession>
<comment type="caution">
    <text evidence="1">The sequence shown here is derived from an EMBL/GenBank/DDBJ whole genome shotgun (WGS) entry which is preliminary data.</text>
</comment>
<proteinExistence type="predicted"/>
<protein>
    <submittedName>
        <fullName evidence="1">Uncharacterized protein</fullName>
    </submittedName>
</protein>
<evidence type="ECO:0000313" key="1">
    <source>
        <dbReference type="EMBL" id="MBD2724188.1"/>
    </source>
</evidence>
<dbReference type="RefSeq" id="WP_190927708.1">
    <property type="nucleotide sequence ID" value="NZ_JACXAC010000006.1"/>
</dbReference>
<keyword evidence="2" id="KW-1185">Reference proteome</keyword>
<organism evidence="1 2">
    <name type="scientific">Hymenobacter armeniacus</name>
    <dbReference type="NCBI Taxonomy" id="2771358"/>
    <lineage>
        <taxon>Bacteria</taxon>
        <taxon>Pseudomonadati</taxon>
        <taxon>Bacteroidota</taxon>
        <taxon>Cytophagia</taxon>
        <taxon>Cytophagales</taxon>
        <taxon>Hymenobacteraceae</taxon>
        <taxon>Hymenobacter</taxon>
    </lineage>
</organism>
<evidence type="ECO:0000313" key="2">
    <source>
        <dbReference type="Proteomes" id="UP000606003"/>
    </source>
</evidence>
<dbReference type="Proteomes" id="UP000606003">
    <property type="component" value="Unassembled WGS sequence"/>
</dbReference>
<reference evidence="1 2" key="1">
    <citation type="submission" date="2020-09" db="EMBL/GenBank/DDBJ databases">
        <authorList>
            <person name="Kim M.K."/>
        </authorList>
    </citation>
    <scope>NUCLEOTIDE SEQUENCE [LARGE SCALE GENOMIC DNA]</scope>
    <source>
        <strain evidence="1 2">BT189</strain>
    </source>
</reference>
<gene>
    <name evidence="1" type="ORF">IC234_18820</name>
</gene>